<evidence type="ECO:0000313" key="2">
    <source>
        <dbReference type="EMBL" id="QHS82098.1"/>
    </source>
</evidence>
<protein>
    <submittedName>
        <fullName evidence="2">Uncharacterized protein</fullName>
    </submittedName>
</protein>
<reference evidence="2" key="1">
    <citation type="journal article" date="2020" name="Nature">
        <title>Giant virus diversity and host interactions through global metagenomics.</title>
        <authorList>
            <person name="Schulz F."/>
            <person name="Roux S."/>
            <person name="Paez-Espino D."/>
            <person name="Jungbluth S."/>
            <person name="Walsh D.A."/>
            <person name="Denef V.J."/>
            <person name="McMahon K.D."/>
            <person name="Konstantinidis K.T."/>
            <person name="Eloe-Fadrosh E.A."/>
            <person name="Kyrpides N.C."/>
            <person name="Woyke T."/>
        </authorList>
    </citation>
    <scope>NUCLEOTIDE SEQUENCE</scope>
    <source>
        <strain evidence="2">GVMAG-S-1101165-79</strain>
    </source>
</reference>
<proteinExistence type="predicted"/>
<dbReference type="Pfam" id="PF19174">
    <property type="entry name" value="DUF5856"/>
    <property type="match status" value="1"/>
</dbReference>
<dbReference type="InterPro" id="IPR043876">
    <property type="entry name" value="DUF5856"/>
</dbReference>
<feature type="region of interest" description="Disordered" evidence="1">
    <location>
        <begin position="1"/>
        <end position="20"/>
    </location>
</feature>
<accession>A0A6C0AQP3</accession>
<dbReference type="EMBL" id="MN740762">
    <property type="protein sequence ID" value="QHS82098.1"/>
    <property type="molecule type" value="Genomic_DNA"/>
</dbReference>
<organism evidence="2">
    <name type="scientific">viral metagenome</name>
    <dbReference type="NCBI Taxonomy" id="1070528"/>
    <lineage>
        <taxon>unclassified sequences</taxon>
        <taxon>metagenomes</taxon>
        <taxon>organismal metagenomes</taxon>
    </lineage>
</organism>
<sequence>MVKFINKKSSRREKTKGRNTRKIRYSTSSTLYQFQKEITVVFFEILLMVKLYHWKTTSYATHKATDELYTKLNENIDNFIEVLLGKSGSRIDLISHKNIRLVDLSSSESLKREVDAFKGYLVGLNDSKAMKLMSNTDLYNIRDTILGDLNQFLYLLSFK</sequence>
<dbReference type="AlphaFoldDB" id="A0A6C0AQP3"/>
<evidence type="ECO:0000256" key="1">
    <source>
        <dbReference type="SAM" id="MobiDB-lite"/>
    </source>
</evidence>
<name>A0A6C0AQP3_9ZZZZ</name>